<keyword evidence="4 6" id="KW-1133">Transmembrane helix</keyword>
<feature type="transmembrane region" description="Helical" evidence="6">
    <location>
        <begin position="6"/>
        <end position="26"/>
    </location>
</feature>
<dbReference type="AlphaFoldDB" id="A0A2H5X9B5"/>
<evidence type="ECO:0000259" key="7">
    <source>
        <dbReference type="Pfam" id="PF00482"/>
    </source>
</evidence>
<dbReference type="Pfam" id="PF00482">
    <property type="entry name" value="T2SSF"/>
    <property type="match status" value="1"/>
</dbReference>
<name>A0A2H5X9B5_9BACT</name>
<gene>
    <name evidence="8" type="ORF">HRbin17_00279</name>
</gene>
<dbReference type="GO" id="GO:0005886">
    <property type="term" value="C:plasma membrane"/>
    <property type="evidence" value="ECO:0007669"/>
    <property type="project" value="UniProtKB-SubCell"/>
</dbReference>
<dbReference type="InterPro" id="IPR018076">
    <property type="entry name" value="T2SS_GspF_dom"/>
</dbReference>
<feature type="transmembrane region" description="Helical" evidence="6">
    <location>
        <begin position="108"/>
        <end position="131"/>
    </location>
</feature>
<feature type="transmembrane region" description="Helical" evidence="6">
    <location>
        <begin position="137"/>
        <end position="158"/>
    </location>
</feature>
<comment type="caution">
    <text evidence="8">The sequence shown here is derived from an EMBL/GenBank/DDBJ whole genome shotgun (WGS) entry which is preliminary data.</text>
</comment>
<evidence type="ECO:0000256" key="4">
    <source>
        <dbReference type="ARBA" id="ARBA00022989"/>
    </source>
</evidence>
<evidence type="ECO:0000313" key="8">
    <source>
        <dbReference type="EMBL" id="GBC97788.1"/>
    </source>
</evidence>
<dbReference type="Gene3D" id="1.20.81.30">
    <property type="entry name" value="Type II secretion system (T2SS), domain F"/>
    <property type="match status" value="1"/>
</dbReference>
<keyword evidence="5 6" id="KW-0472">Membrane</keyword>
<feature type="transmembrane region" description="Helical" evidence="6">
    <location>
        <begin position="281"/>
        <end position="306"/>
    </location>
</feature>
<dbReference type="EMBL" id="BEHT01000002">
    <property type="protein sequence ID" value="GBC97788.1"/>
    <property type="molecule type" value="Genomic_DNA"/>
</dbReference>
<evidence type="ECO:0000256" key="5">
    <source>
        <dbReference type="ARBA" id="ARBA00023136"/>
    </source>
</evidence>
<reference evidence="9" key="1">
    <citation type="submission" date="2017-09" db="EMBL/GenBank/DDBJ databases">
        <title>Metaegenomics of thermophilic ammonia-oxidizing enrichment culture.</title>
        <authorList>
            <person name="Kato S."/>
            <person name="Suzuki K."/>
        </authorList>
    </citation>
    <scope>NUCLEOTIDE SEQUENCE [LARGE SCALE GENOMIC DNA]</scope>
</reference>
<protein>
    <recommendedName>
        <fullName evidence="7">Type II secretion system protein GspF domain-containing protein</fullName>
    </recommendedName>
</protein>
<sequence length="351" mass="38860">MVWDIVWLATGLLWLGSLAWGLYCLWRDVRTTPLRLRALAEALQTQGETSPAPQQTELDEAWERQRLATSAPTPMFPTLERWLGSGRLLTWLNRELERAQLRWQASTVVALSAFLMVFVLTVTAIGVSALVPTLSPLGCLGCAVLTATVVPLVGLAWLRWRQRRFVQRVETILPDTLALIANALRSGMSLQQALEVAAREGLPPLRDEFAAVNRALVLGASLEEALQGLMERVPSTELRLAMVAVLVQREVGGSLAQIFETAGTTVRRRLQVRRELHAETALVRFSAFALAFGLPLFLLIAVNAVTYLQTGEAWSAPMFVEPTGRWVWVLIAALEVSGWLWLSSILNAMTE</sequence>
<evidence type="ECO:0000256" key="3">
    <source>
        <dbReference type="ARBA" id="ARBA00022692"/>
    </source>
</evidence>
<feature type="transmembrane region" description="Helical" evidence="6">
    <location>
        <begin position="326"/>
        <end position="346"/>
    </location>
</feature>
<evidence type="ECO:0000256" key="6">
    <source>
        <dbReference type="SAM" id="Phobius"/>
    </source>
</evidence>
<keyword evidence="3 6" id="KW-0812">Transmembrane</keyword>
<proteinExistence type="predicted"/>
<dbReference type="Proteomes" id="UP000236173">
    <property type="component" value="Unassembled WGS sequence"/>
</dbReference>
<organism evidence="8 9">
    <name type="scientific">Candidatus Fervidibacter japonicus</name>
    <dbReference type="NCBI Taxonomy" id="2035412"/>
    <lineage>
        <taxon>Bacteria</taxon>
        <taxon>Candidatus Fervidibacterota</taxon>
        <taxon>Candidatus Fervidibacter</taxon>
    </lineage>
</organism>
<evidence type="ECO:0000256" key="2">
    <source>
        <dbReference type="ARBA" id="ARBA00022475"/>
    </source>
</evidence>
<dbReference type="PANTHER" id="PTHR35007">
    <property type="entry name" value="INTEGRAL MEMBRANE PROTEIN-RELATED"/>
    <property type="match status" value="1"/>
</dbReference>
<evidence type="ECO:0000313" key="9">
    <source>
        <dbReference type="Proteomes" id="UP000236173"/>
    </source>
</evidence>
<accession>A0A2H5X9B5</accession>
<comment type="subcellular location">
    <subcellularLocation>
        <location evidence="1">Cell membrane</location>
        <topology evidence="1">Multi-pass membrane protein</topology>
    </subcellularLocation>
</comment>
<feature type="domain" description="Type II secretion system protein GspF" evidence="7">
    <location>
        <begin position="178"/>
        <end position="301"/>
    </location>
</feature>
<keyword evidence="2" id="KW-1003">Cell membrane</keyword>
<evidence type="ECO:0000256" key="1">
    <source>
        <dbReference type="ARBA" id="ARBA00004651"/>
    </source>
</evidence>
<dbReference type="PANTHER" id="PTHR35007:SF1">
    <property type="entry name" value="PILUS ASSEMBLY PROTEIN"/>
    <property type="match status" value="1"/>
</dbReference>
<dbReference type="InterPro" id="IPR042094">
    <property type="entry name" value="T2SS_GspF_sf"/>
</dbReference>